<name>A0A4Y2FH67_ARAVE</name>
<dbReference type="AlphaFoldDB" id="A0A4Y2FH67"/>
<dbReference type="Proteomes" id="UP000499080">
    <property type="component" value="Unassembled WGS sequence"/>
</dbReference>
<accession>A0A4Y2FH67</accession>
<evidence type="ECO:0000313" key="2">
    <source>
        <dbReference type="Proteomes" id="UP000499080"/>
    </source>
</evidence>
<evidence type="ECO:0000313" key="1">
    <source>
        <dbReference type="EMBL" id="GBM39689.1"/>
    </source>
</evidence>
<dbReference type="EMBL" id="BGPR01173674">
    <property type="protein sequence ID" value="GBM39689.1"/>
    <property type="molecule type" value="Genomic_DNA"/>
</dbReference>
<reference evidence="1 2" key="1">
    <citation type="journal article" date="2019" name="Sci. Rep.">
        <title>Orb-weaving spider Araneus ventricosus genome elucidates the spidroin gene catalogue.</title>
        <authorList>
            <person name="Kono N."/>
            <person name="Nakamura H."/>
            <person name="Ohtoshi R."/>
            <person name="Moran D.A.P."/>
            <person name="Shinohara A."/>
            <person name="Yoshida Y."/>
            <person name="Fujiwara M."/>
            <person name="Mori M."/>
            <person name="Tomita M."/>
            <person name="Arakawa K."/>
        </authorList>
    </citation>
    <scope>NUCLEOTIDE SEQUENCE [LARGE SCALE GENOMIC DNA]</scope>
</reference>
<protein>
    <submittedName>
        <fullName evidence="1">Uncharacterized protein</fullName>
    </submittedName>
</protein>
<feature type="non-terminal residue" evidence="1">
    <location>
        <position position="1"/>
    </location>
</feature>
<comment type="caution">
    <text evidence="1">The sequence shown here is derived from an EMBL/GenBank/DDBJ whole genome shotgun (WGS) entry which is preliminary data.</text>
</comment>
<keyword evidence="2" id="KW-1185">Reference proteome</keyword>
<organism evidence="1 2">
    <name type="scientific">Araneus ventricosus</name>
    <name type="common">Orbweaver spider</name>
    <name type="synonym">Epeira ventricosa</name>
    <dbReference type="NCBI Taxonomy" id="182803"/>
    <lineage>
        <taxon>Eukaryota</taxon>
        <taxon>Metazoa</taxon>
        <taxon>Ecdysozoa</taxon>
        <taxon>Arthropoda</taxon>
        <taxon>Chelicerata</taxon>
        <taxon>Arachnida</taxon>
        <taxon>Araneae</taxon>
        <taxon>Araneomorphae</taxon>
        <taxon>Entelegynae</taxon>
        <taxon>Araneoidea</taxon>
        <taxon>Araneidae</taxon>
        <taxon>Araneus</taxon>
    </lineage>
</organism>
<proteinExistence type="predicted"/>
<sequence>AFIYHLLQCLRGCTSLELENRCPLRRFFIRGKNPMGRDQRNTLVVKVAECGVLADKDLRTGNLS</sequence>
<gene>
    <name evidence="1" type="ORF">AVEN_138750_1</name>
</gene>